<dbReference type="SUPFAM" id="SSF48403">
    <property type="entry name" value="Ankyrin repeat"/>
    <property type="match status" value="1"/>
</dbReference>
<reference evidence="9" key="3">
    <citation type="journal article" date="2014" name="Genetics">
        <title>Maintaining two mating types: Structure of the mating type locus and its role in heterokaryosis in Podospora anserina.</title>
        <authorList>
            <person name="Grognet P."/>
            <person name="Bidard F."/>
            <person name="Kuchly C."/>
            <person name="Tong L.C.H."/>
            <person name="Coppin E."/>
            <person name="Benkhali J.A."/>
            <person name="Couloux A."/>
            <person name="Wincker P."/>
            <person name="Debuchy R."/>
            <person name="Silar P."/>
        </authorList>
    </citation>
    <scope>GENOME REANNOTATION</scope>
    <source>
        <strain evidence="9">S / ATCC MYA-4624 / DSM 980 / FGSC 10383</strain>
    </source>
</reference>
<dbReference type="HOGENOM" id="CLU_006016_0_0_1"/>
<evidence type="ECO:0000256" key="2">
    <source>
        <dbReference type="ARBA" id="ARBA00022801"/>
    </source>
</evidence>
<dbReference type="Proteomes" id="UP000001197">
    <property type="component" value="Chromosome 4"/>
</dbReference>
<dbReference type="EMBL" id="CU633454">
    <property type="protein sequence ID" value="CAP61477.1"/>
    <property type="molecule type" value="Genomic_DNA"/>
</dbReference>
<feature type="active site" description="Charge relay system" evidence="4">
    <location>
        <position position="975"/>
    </location>
</feature>
<evidence type="ECO:0000313" key="9">
    <source>
        <dbReference type="Proteomes" id="UP000001197"/>
    </source>
</evidence>
<dbReference type="InterPro" id="IPR000209">
    <property type="entry name" value="Peptidase_S8/S53_dom"/>
</dbReference>
<keyword evidence="9" id="KW-1185">Reference proteome</keyword>
<keyword evidence="2 4" id="KW-0378">Hydrolase</keyword>
<accession>B2ADG2</accession>
<feature type="compositionally biased region" description="Polar residues" evidence="5">
    <location>
        <begin position="599"/>
        <end position="608"/>
    </location>
</feature>
<keyword evidence="1 4" id="KW-0645">Protease</keyword>
<evidence type="ECO:0000256" key="4">
    <source>
        <dbReference type="PROSITE-ProRule" id="PRU01240"/>
    </source>
</evidence>
<dbReference type="InterPro" id="IPR036770">
    <property type="entry name" value="Ankyrin_rpt-contain_sf"/>
</dbReference>
<feature type="region of interest" description="Disordered" evidence="5">
    <location>
        <begin position="531"/>
        <end position="616"/>
    </location>
</feature>
<dbReference type="PROSITE" id="PS51892">
    <property type="entry name" value="SUBTILASE"/>
    <property type="match status" value="1"/>
</dbReference>
<feature type="region of interest" description="Disordered" evidence="5">
    <location>
        <begin position="872"/>
        <end position="898"/>
    </location>
</feature>
<dbReference type="GO" id="GO:0004252">
    <property type="term" value="F:serine-type endopeptidase activity"/>
    <property type="evidence" value="ECO:0007669"/>
    <property type="project" value="UniProtKB-UniRule"/>
</dbReference>
<evidence type="ECO:0000313" key="7">
    <source>
        <dbReference type="EMBL" id="CAP61477.1"/>
    </source>
</evidence>
<dbReference type="PANTHER" id="PTHR24121">
    <property type="entry name" value="NO MECHANORECEPTOR POTENTIAL C, ISOFORM D-RELATED"/>
    <property type="match status" value="1"/>
</dbReference>
<dbReference type="Gene3D" id="3.40.50.200">
    <property type="entry name" value="Peptidase S8/S53 domain"/>
    <property type="match status" value="1"/>
</dbReference>
<dbReference type="InterPro" id="IPR002110">
    <property type="entry name" value="Ankyrin_rpt"/>
</dbReference>
<dbReference type="KEGG" id="pan:PODANSg717"/>
<evidence type="ECO:0000259" key="6">
    <source>
        <dbReference type="Pfam" id="PF00082"/>
    </source>
</evidence>
<dbReference type="GO" id="GO:0006508">
    <property type="term" value="P:proteolysis"/>
    <property type="evidence" value="ECO:0007669"/>
    <property type="project" value="UniProtKB-KW"/>
</dbReference>
<dbReference type="SUPFAM" id="SSF52743">
    <property type="entry name" value="Subtilisin-like"/>
    <property type="match status" value="1"/>
</dbReference>
<evidence type="ECO:0000256" key="1">
    <source>
        <dbReference type="ARBA" id="ARBA00022670"/>
    </source>
</evidence>
<name>B2ADG2_PODAN</name>
<dbReference type="GeneID" id="6187934"/>
<reference evidence="7" key="2">
    <citation type="submission" date="2008-07" db="EMBL/GenBank/DDBJ databases">
        <authorList>
            <person name="Genoscope - CEA"/>
        </authorList>
    </citation>
    <scope>NUCLEOTIDE SEQUENCE</scope>
    <source>
        <strain evidence="7">S mat+</strain>
    </source>
</reference>
<dbReference type="InterPro" id="IPR036852">
    <property type="entry name" value="Peptidase_S8/S53_dom_sf"/>
</dbReference>
<dbReference type="VEuPathDB" id="FungiDB:PODANS_4_1030"/>
<organism evidence="7">
    <name type="scientific">Podospora anserina (strain S / ATCC MYA-4624 / DSM 980 / FGSC 10383)</name>
    <name type="common">Pleurage anserina</name>
    <dbReference type="NCBI Taxonomy" id="515849"/>
    <lineage>
        <taxon>Eukaryota</taxon>
        <taxon>Fungi</taxon>
        <taxon>Dikarya</taxon>
        <taxon>Ascomycota</taxon>
        <taxon>Pezizomycotina</taxon>
        <taxon>Sordariomycetes</taxon>
        <taxon>Sordariomycetidae</taxon>
        <taxon>Sordariales</taxon>
        <taxon>Podosporaceae</taxon>
        <taxon>Podospora</taxon>
        <taxon>Podospora anserina</taxon>
    </lineage>
</organism>
<reference evidence="8" key="4">
    <citation type="submission" date="2015-04" db="EMBL/GenBank/DDBJ databases">
        <title>Maintaining two mating types: Structure of the mating type locus and its role in heterokaryosis in Podospora anserina.</title>
        <authorList>
            <person name="Grognet P."/>
            <person name="Bidard F."/>
            <person name="Kuchly C."/>
            <person name="Chan Ho Tong L."/>
            <person name="Coppin E."/>
            <person name="Ait Benkhali J."/>
            <person name="Couloux A."/>
            <person name="Wincker P."/>
            <person name="Debuchy R."/>
            <person name="Silar P."/>
        </authorList>
    </citation>
    <scope>NUCLEOTIDE SEQUENCE</scope>
</reference>
<dbReference type="eggNOG" id="ENOG502S098">
    <property type="taxonomic scope" value="Eukaryota"/>
</dbReference>
<dbReference type="EMBL" id="FO904939">
    <property type="protein sequence ID" value="CDP27831.1"/>
    <property type="molecule type" value="Genomic_DNA"/>
</dbReference>
<feature type="active site" description="Charge relay system" evidence="4">
    <location>
        <position position="1207"/>
    </location>
</feature>
<dbReference type="Gene3D" id="1.25.40.20">
    <property type="entry name" value="Ankyrin repeat-containing domain"/>
    <property type="match status" value="1"/>
</dbReference>
<feature type="domain" description="Peptidase S8/S53" evidence="6">
    <location>
        <begin position="967"/>
        <end position="1222"/>
    </location>
</feature>
<evidence type="ECO:0000256" key="3">
    <source>
        <dbReference type="ARBA" id="ARBA00022825"/>
    </source>
</evidence>
<dbReference type="InterPro" id="IPR015500">
    <property type="entry name" value="Peptidase_S8_subtilisin-rel"/>
</dbReference>
<sequence>MEDEAADSLSWNIALAPTGDSGSQFHTKNDPNKPLQRQNYVERKGAVDVRCSCADVVHGFLSPDSDILCTLIVLDFRFDSRKRARRIASVHIDLRFSSLDPNSPYQPEVRAISPDGNFTVAPTTQTESSTLSGNLGISATPGPAPTLSAGISIDKSITRDMTYAATVVGAKSLRGRNFGQPNSASWTLLENPATETGVPVAMRAAVLLEREDEELFQCSVTIKARADWRTTLESVFGSTPPDDPVLFDPTIESKRTHYDEMNLAEAFKQLSTVPNVTFRKGLPEQSVEVDDSDEEYDDGPAHNPFHSFAIIQKDPTKEAFDQILADAESNKLRLGDKAYREAFKQKYQQYFEGRVAPENQTLLHLVANRVGHRGLTLLLIKNSPQLLSVADDNGKTPLWIAITRKNENVLRAIVEKFNGDLDSLLARTCDHGRNSIHAAIIHNLPEQHTLNLIQRASKGTLCAGDYDGLTPLHLAIQYDRCSASQQRIVEALLQRADECLDQFTTNPSQLSVYEYHYYTRADAERKTGLLAGQAGEPNGTSQSSNQNRGKSPSGRVGHLPDNVPHLYNVESSRGRTTNHAPGKKGGDVEPQRGREAIREQSNAPSTRNMDPPPPGPINGVKRDVNREARHCDFSTGPTSRVRISVSEPSRQYGVVTDAPPDWNLYFDYSKAVSPVTRKNFEQSFAHMRFDSVLRYVAFNKIELDSPGNNTSKLHAKRLAQQPRPGRGRVDLVFFFNWLREKSVKHILKVVVDDWPERPHSDKAIEDSLKHFEIESLEWRKSDICPETLFVACQHVRHLHLWWSGNRAVLRAWSEPDGLVRLEKLKTIHLLWNSAEVLEPADRIQSYVEDFKRRLRKAVRNYELEKQGITAAARPQNDKAVPVPGIRRTVTGDRPSMDGPVRTITVETIEENFSRGDSGSSSGTRAKPMRVANQRNLSAHKWLNCMDAFADGIQGVEVPPTQHKLLLKDITVALIDDGVNIDTSSIGGKVIGGATFDRGEPDENGPSPYFISASGHGTVMADMICRVCPTAKLYVFKLETHLSPDSLVDGQTHNQIVARSATQVCHPPYALPLLSAQILTPVQSVDAAVARGVDIISISWTVKKPKERERDADLKDLGDAIKRALDAGILVFCAAGDAGNFSDEEYPYEFDRSRIIRIGAATDDGRPWERSGDTHNLNFIFPGCSVVSRHETINSSIPSHFQENTGSSVATALAAGLAALVLHVVRLAAIFGENERERVKSGGGGTAVNGVGSGAAGPVVEAGRLVSLKDHRNMKLVFQKMGVDREIGKFIEVWEYFEGPTEGLRMGGKAPEVVTGLAVRFVSSMKL</sequence>
<feature type="compositionally biased region" description="Polar residues" evidence="5">
    <location>
        <begin position="569"/>
        <end position="579"/>
    </location>
</feature>
<dbReference type="OrthoDB" id="5093543at2759"/>
<reference evidence="7 9" key="1">
    <citation type="journal article" date="2008" name="Genome Biol.">
        <title>The genome sequence of the model ascomycete fungus Podospora anserina.</title>
        <authorList>
            <person name="Espagne E."/>
            <person name="Lespinet O."/>
            <person name="Malagnac F."/>
            <person name="Da Silva C."/>
            <person name="Jaillon O."/>
            <person name="Porcel B.M."/>
            <person name="Couloux A."/>
            <person name="Aury J.-M."/>
            <person name="Segurens B."/>
            <person name="Poulain J."/>
            <person name="Anthouard V."/>
            <person name="Grossetete S."/>
            <person name="Khalili H."/>
            <person name="Coppin E."/>
            <person name="Dequard-Chablat M."/>
            <person name="Picard M."/>
            <person name="Contamine V."/>
            <person name="Arnaise S."/>
            <person name="Bourdais A."/>
            <person name="Berteaux-Lecellier V."/>
            <person name="Gautheret D."/>
            <person name="de Vries R.P."/>
            <person name="Battaglia E."/>
            <person name="Coutinho P.M."/>
            <person name="Danchin E.G.J."/>
            <person name="Henrissat B."/>
            <person name="El Khoury R."/>
            <person name="Sainsard-Chanet A."/>
            <person name="Boivin A."/>
            <person name="Pinan-Lucarre B."/>
            <person name="Sellem C.H."/>
            <person name="Debuchy R."/>
            <person name="Wincker P."/>
            <person name="Weissenbach J."/>
            <person name="Silar P."/>
        </authorList>
    </citation>
    <scope>NUCLEOTIDE SEQUENCE [LARGE SCALE GENOMIC DNA]</scope>
    <source>
        <strain evidence="9">S / ATCC MYA-4624 / DSM 980 / FGSC 10383</strain>
        <strain evidence="7">S mat+</strain>
    </source>
</reference>
<comment type="similarity">
    <text evidence="4">Belongs to the peptidase S8 family.</text>
</comment>
<feature type="active site" description="Charge relay system" evidence="4">
    <location>
        <position position="1015"/>
    </location>
</feature>
<dbReference type="CDD" id="cd07491">
    <property type="entry name" value="Peptidases_S8_7"/>
    <property type="match status" value="1"/>
</dbReference>
<protein>
    <submittedName>
        <fullName evidence="8">Peptidase</fullName>
    </submittedName>
    <submittedName>
        <fullName evidence="7">Podospora anserina S mat+ genomic DNA chromosome 4, supercontig 1</fullName>
    </submittedName>
</protein>
<keyword evidence="3 4" id="KW-0720">Serine protease</keyword>
<dbReference type="PRINTS" id="PR00723">
    <property type="entry name" value="SUBTILISIN"/>
</dbReference>
<dbReference type="SMART" id="SM00248">
    <property type="entry name" value="ANK"/>
    <property type="match status" value="3"/>
</dbReference>
<feature type="compositionally biased region" description="Polar residues" evidence="5">
    <location>
        <begin position="538"/>
        <end position="550"/>
    </location>
</feature>
<dbReference type="Pfam" id="PF00082">
    <property type="entry name" value="Peptidase_S8"/>
    <property type="match status" value="1"/>
</dbReference>
<dbReference type="RefSeq" id="XP_001903702.1">
    <property type="nucleotide sequence ID" value="XM_001903667.1"/>
</dbReference>
<evidence type="ECO:0000313" key="8">
    <source>
        <dbReference type="EMBL" id="CDP27831.1"/>
    </source>
</evidence>
<evidence type="ECO:0000256" key="5">
    <source>
        <dbReference type="SAM" id="MobiDB-lite"/>
    </source>
</evidence>
<gene>
    <name evidence="7" type="ORF">PODANS_4_1030</name>
</gene>
<feature type="compositionally biased region" description="Basic and acidic residues" evidence="5">
    <location>
        <begin position="584"/>
        <end position="598"/>
    </location>
</feature>
<dbReference type="Pfam" id="PF00023">
    <property type="entry name" value="Ank"/>
    <property type="match status" value="1"/>
</dbReference>
<dbReference type="PANTHER" id="PTHR24121:SF23">
    <property type="entry name" value="NO MECHANORECEPTOR POTENTIAL C, ISOFORM H"/>
    <property type="match status" value="1"/>
</dbReference>
<proteinExistence type="inferred from homology"/>